<dbReference type="PANTHER" id="PTHR31379:SF1">
    <property type="entry name" value="F-BOX C PROTEIN-RELATED"/>
    <property type="match status" value="1"/>
</dbReference>
<keyword evidence="2" id="KW-1185">Reference proteome</keyword>
<dbReference type="InParanoid" id="G0NM05"/>
<dbReference type="OrthoDB" id="5889481at2759"/>
<dbReference type="Pfam" id="PF12078">
    <property type="entry name" value="DUF3557"/>
    <property type="match status" value="1"/>
</dbReference>
<dbReference type="PANTHER" id="PTHR31379">
    <property type="entry name" value="F-BOX C PROTEIN-RELATED-RELATED"/>
    <property type="match status" value="1"/>
</dbReference>
<organism evidence="2">
    <name type="scientific">Caenorhabditis brenneri</name>
    <name type="common">Nematode worm</name>
    <dbReference type="NCBI Taxonomy" id="135651"/>
    <lineage>
        <taxon>Eukaryota</taxon>
        <taxon>Metazoa</taxon>
        <taxon>Ecdysozoa</taxon>
        <taxon>Nematoda</taxon>
        <taxon>Chromadorea</taxon>
        <taxon>Rhabditida</taxon>
        <taxon>Rhabditina</taxon>
        <taxon>Rhabditomorpha</taxon>
        <taxon>Rhabditoidea</taxon>
        <taxon>Rhabditidae</taxon>
        <taxon>Peloderinae</taxon>
        <taxon>Caenorhabditis</taxon>
    </lineage>
</organism>
<evidence type="ECO:0000313" key="1">
    <source>
        <dbReference type="EMBL" id="EGT33897.1"/>
    </source>
</evidence>
<name>G0NM05_CAEBE</name>
<accession>G0NM05</accession>
<dbReference type="Proteomes" id="UP000008068">
    <property type="component" value="Unassembled WGS sequence"/>
</dbReference>
<dbReference type="AlphaFoldDB" id="G0NM05"/>
<gene>
    <name evidence="1" type="ORF">CAEBREN_28122</name>
</gene>
<evidence type="ECO:0008006" key="3">
    <source>
        <dbReference type="Google" id="ProtNLM"/>
    </source>
</evidence>
<dbReference type="InterPro" id="IPR021942">
    <property type="entry name" value="DUF3557"/>
</dbReference>
<proteinExistence type="predicted"/>
<dbReference type="HOGENOM" id="CLU_1295404_0_0_1"/>
<evidence type="ECO:0000313" key="2">
    <source>
        <dbReference type="Proteomes" id="UP000008068"/>
    </source>
</evidence>
<dbReference type="EMBL" id="GL379908">
    <property type="protein sequence ID" value="EGT33897.1"/>
    <property type="molecule type" value="Genomic_DNA"/>
</dbReference>
<protein>
    <recommendedName>
        <fullName evidence="3">DUF38 domain-containing protein</fullName>
    </recommendedName>
</protein>
<sequence length="213" mass="24898">MRPAHECYIQLSFLTFTNQTVAEPIGRVPYNRKLYEAMNSFMKFLFRGRRPTFQLRCLNVFPTHIIRLPEGVKFNIRELKTCGRVPAVLKIMSSVLNESCFPIKHINQHYLDDLDDPFVKDAEELTFTRLAKSANLFEILQNLPFLKVNFLSRYRKYDTEELITFIKNILENDDTVVAPNGQFKAMQISYRTYIEKMGPESVEAAYVLKIEVV</sequence>
<reference evidence="2" key="1">
    <citation type="submission" date="2011-07" db="EMBL/GenBank/DDBJ databases">
        <authorList>
            <consortium name="Caenorhabditis brenneri Sequencing and Analysis Consortium"/>
            <person name="Wilson R.K."/>
        </authorList>
    </citation>
    <scope>NUCLEOTIDE SEQUENCE [LARGE SCALE GENOMIC DNA]</scope>
    <source>
        <strain evidence="2">PB2801</strain>
    </source>
</reference>